<feature type="region of interest" description="Disordered" evidence="1">
    <location>
        <begin position="1"/>
        <end position="20"/>
    </location>
</feature>
<comment type="caution">
    <text evidence="2">The sequence shown here is derived from an EMBL/GenBank/DDBJ whole genome shotgun (WGS) entry which is preliminary data.</text>
</comment>
<gene>
    <name evidence="2" type="ORF">MNKW57_15340</name>
</gene>
<accession>A0ABQ6LYN4</accession>
<organism evidence="2 3">
    <name type="scientific">Biformimicrobium ophioploci</name>
    <dbReference type="NCBI Taxonomy" id="3036711"/>
    <lineage>
        <taxon>Bacteria</taxon>
        <taxon>Pseudomonadati</taxon>
        <taxon>Pseudomonadota</taxon>
        <taxon>Gammaproteobacteria</taxon>
        <taxon>Cellvibrionales</taxon>
        <taxon>Microbulbiferaceae</taxon>
        <taxon>Biformimicrobium</taxon>
    </lineage>
</organism>
<evidence type="ECO:0000313" key="3">
    <source>
        <dbReference type="Proteomes" id="UP001224392"/>
    </source>
</evidence>
<name>A0ABQ6LYN4_9GAMM</name>
<protein>
    <submittedName>
        <fullName evidence="2">Uncharacterized protein</fullName>
    </submittedName>
</protein>
<evidence type="ECO:0000256" key="1">
    <source>
        <dbReference type="SAM" id="MobiDB-lite"/>
    </source>
</evidence>
<feature type="compositionally biased region" description="Basic residues" evidence="1">
    <location>
        <begin position="1"/>
        <end position="18"/>
    </location>
</feature>
<proteinExistence type="predicted"/>
<evidence type="ECO:0000313" key="2">
    <source>
        <dbReference type="EMBL" id="GMG87213.1"/>
    </source>
</evidence>
<keyword evidence="3" id="KW-1185">Reference proteome</keyword>
<sequence>MKGRVSRYKKAPHYSRQRSRTELRRHVTLQQLLAQTRVQLVNYLAPVGIRLQCLLQETALGIAPELGTQ</sequence>
<dbReference type="EMBL" id="BSYJ01000003">
    <property type="protein sequence ID" value="GMG87213.1"/>
    <property type="molecule type" value="Genomic_DNA"/>
</dbReference>
<reference evidence="2 3" key="1">
    <citation type="submission" date="2023-04" db="EMBL/GenBank/DDBJ databases">
        <title>Marinobulbifer ophiurae gen. nov., sp. Nov., isolate from tissue of brittle star Ophioplocus japonicus.</title>
        <authorList>
            <person name="Kawano K."/>
            <person name="Sawayama S."/>
            <person name="Nakagawa S."/>
        </authorList>
    </citation>
    <scope>NUCLEOTIDE SEQUENCE [LARGE SCALE GENOMIC DNA]</scope>
    <source>
        <strain evidence="2 3">NKW57</strain>
    </source>
</reference>
<dbReference type="Proteomes" id="UP001224392">
    <property type="component" value="Unassembled WGS sequence"/>
</dbReference>